<accession>A0AC34F3A0</accession>
<dbReference type="Proteomes" id="UP000887579">
    <property type="component" value="Unplaced"/>
</dbReference>
<evidence type="ECO:0000313" key="1">
    <source>
        <dbReference type="Proteomes" id="UP000887579"/>
    </source>
</evidence>
<name>A0AC34F3A0_9BILA</name>
<protein>
    <submittedName>
        <fullName evidence="2">Major facilitator superfamily (MFS) profile domain-containing protein</fullName>
    </submittedName>
</protein>
<reference evidence="2" key="1">
    <citation type="submission" date="2022-11" db="UniProtKB">
        <authorList>
            <consortium name="WormBaseParasite"/>
        </authorList>
    </citation>
    <scope>IDENTIFICATION</scope>
</reference>
<evidence type="ECO:0000313" key="2">
    <source>
        <dbReference type="WBParaSite" id="ES5_v2.g11450.t1"/>
    </source>
</evidence>
<organism evidence="1 2">
    <name type="scientific">Panagrolaimus sp. ES5</name>
    <dbReference type="NCBI Taxonomy" id="591445"/>
    <lineage>
        <taxon>Eukaryota</taxon>
        <taxon>Metazoa</taxon>
        <taxon>Ecdysozoa</taxon>
        <taxon>Nematoda</taxon>
        <taxon>Chromadorea</taxon>
        <taxon>Rhabditida</taxon>
        <taxon>Tylenchina</taxon>
        <taxon>Panagrolaimomorpha</taxon>
        <taxon>Panagrolaimoidea</taxon>
        <taxon>Panagrolaimidae</taxon>
        <taxon>Panagrolaimus</taxon>
    </lineage>
</organism>
<proteinExistence type="predicted"/>
<sequence>MKYEQPDGQMASKLPFFHPLSRRLHLVLLILAGIFAMSCMRMNIGISMTCMVNSTAVTLRALEERVSYAENLTHIVDVAHVQKVHKMPGKCGVAIDGEKIVNDYGGTFEWNPTVQGYIFAAGFYGSLLTLIPSGILADLWSPVYMLEIASVFLIICTALTPVFANYFGPWSVFALRFAMGLGEGFILPSTNKLASQWIPNEEKSTAISVYTSGNQLGGIIGIPFFAYLCGSDIGWAGIFYISAAIGAIWLVFWHYMVTPSPANCKTMTDRERAFLNSKPELKNSRKNQSWTFPAKAIFTSPAFISLMLCSFAVNVIASIVQIYLPTFLKEVLFLGAVDNGFFSAAPPAAQFITKMGWSITIDHFKSKGLSPTTAVKISQSITSFGAGLMFIMIGLFTNCETPYVTLLMLCLNSMCFATATSGFFTSMVSLAPSYTGIITSFCFLFGVLGRSAPTIFIPYFNKTGTLEEWQNVFNLTAGILFGSGICFCIFGSGLPQDWGIAKETTKNVEEAEKITLENQGANQLGSMMLETVNA</sequence>
<dbReference type="WBParaSite" id="ES5_v2.g11450.t1">
    <property type="protein sequence ID" value="ES5_v2.g11450.t1"/>
    <property type="gene ID" value="ES5_v2.g11450"/>
</dbReference>